<dbReference type="InterPro" id="IPR005162">
    <property type="entry name" value="Retrotrans_gag_dom"/>
</dbReference>
<dbReference type="PANTHER" id="PTHR33223:SF8">
    <property type="entry name" value="OS04G0172440 PROTEIN"/>
    <property type="match status" value="1"/>
</dbReference>
<protein>
    <recommendedName>
        <fullName evidence="1">Retrotransposon gag domain-containing protein</fullName>
    </recommendedName>
</protein>
<dbReference type="OMA" id="ISSDQHY"/>
<accession>A0A1J6KC92</accession>
<evidence type="ECO:0000313" key="3">
    <source>
        <dbReference type="Proteomes" id="UP000187609"/>
    </source>
</evidence>
<keyword evidence="3" id="KW-1185">Reference proteome</keyword>
<sequence>MTDQFEEFNTSKGLLQAHTNGTKVNVVRRNVLVNLGNTFDLLPNTTSISSSKQNICLTISPCPTPTYTISPQIPLNYTPNQAMMIPNIQPSTTPIPSGETKQEQFALCPYARMEREIQSSSHNKLDNELHNLRKSIEKELQSISYQSLRYEDLCLHPHVELTPGYKLPKFNASNGIGDPVAHLKDYCRRLIGIGHNEAIRMRLFIQSLSGLALTWYTRQDFSKWRTWEDMARDFVKQYEFNIGRDPHMADLLKVKKFPHESFQEYAIRWRLEASKIHPPLPE</sequence>
<dbReference type="STRING" id="49451.A0A1J6KC92"/>
<organism evidence="2 3">
    <name type="scientific">Nicotiana attenuata</name>
    <name type="common">Coyote tobacco</name>
    <dbReference type="NCBI Taxonomy" id="49451"/>
    <lineage>
        <taxon>Eukaryota</taxon>
        <taxon>Viridiplantae</taxon>
        <taxon>Streptophyta</taxon>
        <taxon>Embryophyta</taxon>
        <taxon>Tracheophyta</taxon>
        <taxon>Spermatophyta</taxon>
        <taxon>Magnoliopsida</taxon>
        <taxon>eudicotyledons</taxon>
        <taxon>Gunneridae</taxon>
        <taxon>Pentapetalae</taxon>
        <taxon>asterids</taxon>
        <taxon>lamiids</taxon>
        <taxon>Solanales</taxon>
        <taxon>Solanaceae</taxon>
        <taxon>Nicotianoideae</taxon>
        <taxon>Nicotianeae</taxon>
        <taxon>Nicotiana</taxon>
    </lineage>
</organism>
<reference evidence="2" key="1">
    <citation type="submission" date="2016-11" db="EMBL/GenBank/DDBJ databases">
        <title>The genome of Nicotiana attenuata.</title>
        <authorList>
            <person name="Xu S."/>
            <person name="Brockmoeller T."/>
            <person name="Gaquerel E."/>
            <person name="Navarro A."/>
            <person name="Kuhl H."/>
            <person name="Gase K."/>
            <person name="Ling Z."/>
            <person name="Zhou W."/>
            <person name="Kreitzer C."/>
            <person name="Stanke M."/>
            <person name="Tang H."/>
            <person name="Lyons E."/>
            <person name="Pandey P."/>
            <person name="Pandey S.P."/>
            <person name="Timmermann B."/>
            <person name="Baldwin I.T."/>
        </authorList>
    </citation>
    <scope>NUCLEOTIDE SEQUENCE [LARGE SCALE GENOMIC DNA]</scope>
    <source>
        <strain evidence="2">UT</strain>
    </source>
</reference>
<evidence type="ECO:0000259" key="1">
    <source>
        <dbReference type="Pfam" id="PF03732"/>
    </source>
</evidence>
<comment type="caution">
    <text evidence="2">The sequence shown here is derived from an EMBL/GenBank/DDBJ whole genome shotgun (WGS) entry which is preliminary data.</text>
</comment>
<dbReference type="Gramene" id="OIT27030">
    <property type="protein sequence ID" value="OIT27030"/>
    <property type="gene ID" value="A4A49_63498"/>
</dbReference>
<gene>
    <name evidence="2" type="ORF">A4A49_63498</name>
</gene>
<dbReference type="PANTHER" id="PTHR33223">
    <property type="entry name" value="CCHC-TYPE DOMAIN-CONTAINING PROTEIN"/>
    <property type="match status" value="1"/>
</dbReference>
<dbReference type="Proteomes" id="UP000187609">
    <property type="component" value="Unassembled WGS sequence"/>
</dbReference>
<feature type="non-terminal residue" evidence="2">
    <location>
        <position position="282"/>
    </location>
</feature>
<name>A0A1J6KC92_NICAT</name>
<dbReference type="EMBL" id="MJEQ01002558">
    <property type="protein sequence ID" value="OIT27030.1"/>
    <property type="molecule type" value="Genomic_DNA"/>
</dbReference>
<dbReference type="Pfam" id="PF03732">
    <property type="entry name" value="Retrotrans_gag"/>
    <property type="match status" value="1"/>
</dbReference>
<proteinExistence type="predicted"/>
<feature type="domain" description="Retrotransposon gag" evidence="1">
    <location>
        <begin position="203"/>
        <end position="269"/>
    </location>
</feature>
<dbReference type="AlphaFoldDB" id="A0A1J6KC92"/>
<evidence type="ECO:0000313" key="2">
    <source>
        <dbReference type="EMBL" id="OIT27030.1"/>
    </source>
</evidence>